<evidence type="ECO:0000313" key="3">
    <source>
        <dbReference type="Proteomes" id="UP000694892"/>
    </source>
</evidence>
<organism evidence="2 3">
    <name type="scientific">Xenopus laevis</name>
    <name type="common">African clawed frog</name>
    <dbReference type="NCBI Taxonomy" id="8355"/>
    <lineage>
        <taxon>Eukaryota</taxon>
        <taxon>Metazoa</taxon>
        <taxon>Chordata</taxon>
        <taxon>Craniata</taxon>
        <taxon>Vertebrata</taxon>
        <taxon>Euteleostomi</taxon>
        <taxon>Amphibia</taxon>
        <taxon>Batrachia</taxon>
        <taxon>Anura</taxon>
        <taxon>Pipoidea</taxon>
        <taxon>Pipidae</taxon>
        <taxon>Xenopodinae</taxon>
        <taxon>Xenopus</taxon>
        <taxon>Xenopus</taxon>
    </lineage>
</organism>
<dbReference type="PANTHER" id="PTHR21301:SF12">
    <property type="match status" value="1"/>
</dbReference>
<dbReference type="Pfam" id="PF26215">
    <property type="entry name" value="HTH_animal"/>
    <property type="match status" value="1"/>
</dbReference>
<dbReference type="InterPro" id="IPR058912">
    <property type="entry name" value="HTH_animal"/>
</dbReference>
<dbReference type="Proteomes" id="UP000694892">
    <property type="component" value="Chromosome 1L"/>
</dbReference>
<protein>
    <recommendedName>
        <fullName evidence="1">Helix-turn-helix domain-containing protein</fullName>
    </recommendedName>
</protein>
<proteinExistence type="predicted"/>
<name>A0A974I5C7_XENLA</name>
<dbReference type="EMBL" id="CM004466">
    <property type="protein sequence ID" value="OCU02648.1"/>
    <property type="molecule type" value="Genomic_DNA"/>
</dbReference>
<evidence type="ECO:0000259" key="1">
    <source>
        <dbReference type="Pfam" id="PF26215"/>
    </source>
</evidence>
<gene>
    <name evidence="2" type="ORF">XELAEV_18008412mg</name>
</gene>
<feature type="domain" description="Helix-turn-helix" evidence="1">
    <location>
        <begin position="65"/>
        <end position="123"/>
    </location>
</feature>
<reference evidence="3" key="1">
    <citation type="journal article" date="2016" name="Nature">
        <title>Genome evolution in the allotetraploid frog Xenopus laevis.</title>
        <authorList>
            <person name="Session A.M."/>
            <person name="Uno Y."/>
            <person name="Kwon T."/>
            <person name="Chapman J.A."/>
            <person name="Toyoda A."/>
            <person name="Takahashi S."/>
            <person name="Fukui A."/>
            <person name="Hikosaka A."/>
            <person name="Suzuki A."/>
            <person name="Kondo M."/>
            <person name="van Heeringen S.J."/>
            <person name="Quigley I."/>
            <person name="Heinz S."/>
            <person name="Ogino H."/>
            <person name="Ochi H."/>
            <person name="Hellsten U."/>
            <person name="Lyons J.B."/>
            <person name="Simakov O."/>
            <person name="Putnam N."/>
            <person name="Stites J."/>
            <person name="Kuroki Y."/>
            <person name="Tanaka T."/>
            <person name="Michiue T."/>
            <person name="Watanabe M."/>
            <person name="Bogdanovic O."/>
            <person name="Lister R."/>
            <person name="Georgiou G."/>
            <person name="Paranjpe S.S."/>
            <person name="van Kruijsbergen I."/>
            <person name="Shu S."/>
            <person name="Carlson J."/>
            <person name="Kinoshita T."/>
            <person name="Ohta Y."/>
            <person name="Mawaribuchi S."/>
            <person name="Jenkins J."/>
            <person name="Grimwood J."/>
            <person name="Schmutz J."/>
            <person name="Mitros T."/>
            <person name="Mozaffari S.V."/>
            <person name="Suzuki Y."/>
            <person name="Haramoto Y."/>
            <person name="Yamamoto T.S."/>
            <person name="Takagi C."/>
            <person name="Heald R."/>
            <person name="Miller K."/>
            <person name="Haudenschild C."/>
            <person name="Kitzman J."/>
            <person name="Nakayama T."/>
            <person name="Izutsu Y."/>
            <person name="Robert J."/>
            <person name="Fortriede J."/>
            <person name="Burns K."/>
            <person name="Lotay V."/>
            <person name="Karimi K."/>
            <person name="Yasuoka Y."/>
            <person name="Dichmann D.S."/>
            <person name="Flajnik M.F."/>
            <person name="Houston D.W."/>
            <person name="Shendure J."/>
            <person name="DuPasquier L."/>
            <person name="Vize P.D."/>
            <person name="Zorn A.M."/>
            <person name="Ito M."/>
            <person name="Marcotte E.M."/>
            <person name="Wallingford J.B."/>
            <person name="Ito Y."/>
            <person name="Asashima M."/>
            <person name="Ueno N."/>
            <person name="Matsuda Y."/>
            <person name="Veenstra G.J."/>
            <person name="Fujiyama A."/>
            <person name="Harland R.M."/>
            <person name="Taira M."/>
            <person name="Rokhsar D.S."/>
        </authorList>
    </citation>
    <scope>NUCLEOTIDE SEQUENCE [LARGE SCALE GENOMIC DNA]</scope>
    <source>
        <strain evidence="3">J</strain>
    </source>
</reference>
<dbReference type="AlphaFoldDB" id="A0A974I5C7"/>
<dbReference type="PANTHER" id="PTHR21301">
    <property type="entry name" value="REVERSE TRANSCRIPTASE"/>
    <property type="match status" value="1"/>
</dbReference>
<evidence type="ECO:0000313" key="2">
    <source>
        <dbReference type="EMBL" id="OCU02648.1"/>
    </source>
</evidence>
<sequence>MVYCCIDDCIIIWRGTETLLKEFIQDLNNNNFNLKSVTFLDLNIYVTTGGLQTRLFKKETDCNGYIPYSSGHHRKWLNNIHKGQFGRIKKNCSDPKDYQSNCKIMEGEFIEKGYNPQLLIDSKKKIDEMDRTELFATKTKKKELQFVPFITKFSKGGYKLNNIIKKHWHVLQMDKDLQGIIGEHPSFIFTRPNTLQQSFKDREKQTNLAGKQQRFFRCMQYIACKTLKNERQVQSFKSNQTNKQYKINQLITCETVNVVYLLECPCKKQYVGRTTRKLKLRIGEHIRNIKNGLKTHRGTLTKGRTFTNVSEHFLRCHNNDPSGLRVIGISNKVKNWRGGDNVQIISQEETRWIITLKTLQPYGLNVDLDINCFI</sequence>
<accession>A0A974I5C7</accession>